<keyword evidence="2" id="KW-1185">Reference proteome</keyword>
<dbReference type="EMBL" id="JBJUIK010000013">
    <property type="protein sequence ID" value="KAL3505719.1"/>
    <property type="molecule type" value="Genomic_DNA"/>
</dbReference>
<evidence type="ECO:0000313" key="2">
    <source>
        <dbReference type="Proteomes" id="UP001630127"/>
    </source>
</evidence>
<name>A0ABD2YI87_9GENT</name>
<dbReference type="Gene3D" id="3.40.50.2000">
    <property type="entry name" value="Glycogen Phosphorylase B"/>
    <property type="match status" value="1"/>
</dbReference>
<protein>
    <submittedName>
        <fullName evidence="1">Uncharacterized protein</fullName>
    </submittedName>
</protein>
<dbReference type="Proteomes" id="UP001630127">
    <property type="component" value="Unassembled WGS sequence"/>
</dbReference>
<dbReference type="SUPFAM" id="SSF53756">
    <property type="entry name" value="UDP-Glycosyltransferase/glycogen phosphorylase"/>
    <property type="match status" value="1"/>
</dbReference>
<comment type="caution">
    <text evidence="1">The sequence shown here is derived from an EMBL/GenBank/DDBJ whole genome shotgun (WGS) entry which is preliminary data.</text>
</comment>
<sequence>MQSFQNAKSSFSNIIKTLSPDLLIYDSFQLWAAALSALNNIPSVHLATSGAATMSFFYNQHISGSHSDIASFPFPEIFQWEYGRQKFQALVDSDKGVAEDFAFRSFEQSSDIVFDQKLQGNIMIICLSCMGEIWLL</sequence>
<gene>
    <name evidence="1" type="ORF">ACH5RR_031101</name>
</gene>
<dbReference type="AlphaFoldDB" id="A0ABD2YI87"/>
<organism evidence="1 2">
    <name type="scientific">Cinchona calisaya</name>
    <dbReference type="NCBI Taxonomy" id="153742"/>
    <lineage>
        <taxon>Eukaryota</taxon>
        <taxon>Viridiplantae</taxon>
        <taxon>Streptophyta</taxon>
        <taxon>Embryophyta</taxon>
        <taxon>Tracheophyta</taxon>
        <taxon>Spermatophyta</taxon>
        <taxon>Magnoliopsida</taxon>
        <taxon>eudicotyledons</taxon>
        <taxon>Gunneridae</taxon>
        <taxon>Pentapetalae</taxon>
        <taxon>asterids</taxon>
        <taxon>lamiids</taxon>
        <taxon>Gentianales</taxon>
        <taxon>Rubiaceae</taxon>
        <taxon>Cinchonoideae</taxon>
        <taxon>Cinchoneae</taxon>
        <taxon>Cinchona</taxon>
    </lineage>
</organism>
<accession>A0ABD2YI87</accession>
<evidence type="ECO:0000313" key="1">
    <source>
        <dbReference type="EMBL" id="KAL3505719.1"/>
    </source>
</evidence>
<proteinExistence type="predicted"/>
<reference evidence="1 2" key="1">
    <citation type="submission" date="2024-11" db="EMBL/GenBank/DDBJ databases">
        <title>A near-complete genome assembly of Cinchona calisaya.</title>
        <authorList>
            <person name="Lian D.C."/>
            <person name="Zhao X.W."/>
            <person name="Wei L."/>
        </authorList>
    </citation>
    <scope>NUCLEOTIDE SEQUENCE [LARGE SCALE GENOMIC DNA]</scope>
    <source>
        <tissue evidence="1">Nenye</tissue>
    </source>
</reference>